<dbReference type="AlphaFoldDB" id="A0A0A8Z0E9"/>
<evidence type="ECO:0000313" key="1">
    <source>
        <dbReference type="EMBL" id="JAD31118.1"/>
    </source>
</evidence>
<sequence length="43" mass="4520">MATCHHRCPKNSNPVLGFINGISSNSLSTLLRSQPGKDQAAPA</sequence>
<dbReference type="EMBL" id="GBRH01266777">
    <property type="protein sequence ID" value="JAD31118.1"/>
    <property type="molecule type" value="Transcribed_RNA"/>
</dbReference>
<accession>A0A0A8Z0E9</accession>
<proteinExistence type="predicted"/>
<organism evidence="1">
    <name type="scientific">Arundo donax</name>
    <name type="common">Giant reed</name>
    <name type="synonym">Donax arundinaceus</name>
    <dbReference type="NCBI Taxonomy" id="35708"/>
    <lineage>
        <taxon>Eukaryota</taxon>
        <taxon>Viridiplantae</taxon>
        <taxon>Streptophyta</taxon>
        <taxon>Embryophyta</taxon>
        <taxon>Tracheophyta</taxon>
        <taxon>Spermatophyta</taxon>
        <taxon>Magnoliopsida</taxon>
        <taxon>Liliopsida</taxon>
        <taxon>Poales</taxon>
        <taxon>Poaceae</taxon>
        <taxon>PACMAD clade</taxon>
        <taxon>Arundinoideae</taxon>
        <taxon>Arundineae</taxon>
        <taxon>Arundo</taxon>
    </lineage>
</organism>
<reference evidence="1" key="1">
    <citation type="submission" date="2014-09" db="EMBL/GenBank/DDBJ databases">
        <authorList>
            <person name="Magalhaes I.L.F."/>
            <person name="Oliveira U."/>
            <person name="Santos F.R."/>
            <person name="Vidigal T.H.D.A."/>
            <person name="Brescovit A.D."/>
            <person name="Santos A.J."/>
        </authorList>
    </citation>
    <scope>NUCLEOTIDE SEQUENCE</scope>
    <source>
        <tissue evidence="1">Shoot tissue taken approximately 20 cm above the soil surface</tissue>
    </source>
</reference>
<protein>
    <submittedName>
        <fullName evidence="1">Uncharacterized protein</fullName>
    </submittedName>
</protein>
<reference evidence="1" key="2">
    <citation type="journal article" date="2015" name="Data Brief">
        <title>Shoot transcriptome of the giant reed, Arundo donax.</title>
        <authorList>
            <person name="Barrero R.A."/>
            <person name="Guerrero F.D."/>
            <person name="Moolhuijzen P."/>
            <person name="Goolsby J.A."/>
            <person name="Tidwell J."/>
            <person name="Bellgard S.E."/>
            <person name="Bellgard M.I."/>
        </authorList>
    </citation>
    <scope>NUCLEOTIDE SEQUENCE</scope>
    <source>
        <tissue evidence="1">Shoot tissue taken approximately 20 cm above the soil surface</tissue>
    </source>
</reference>
<name>A0A0A8Z0E9_ARUDO</name>